<keyword evidence="3" id="KW-1185">Reference proteome</keyword>
<dbReference type="STRING" id="1548749.LS48_04460"/>
<feature type="signal peptide" evidence="1">
    <location>
        <begin position="1"/>
        <end position="20"/>
    </location>
</feature>
<feature type="chain" id="PRO_5007479832" evidence="1">
    <location>
        <begin position="21"/>
        <end position="325"/>
    </location>
</feature>
<keyword evidence="2" id="KW-0540">Nuclease</keyword>
<keyword evidence="2" id="KW-0255">Endonuclease</keyword>
<keyword evidence="2" id="KW-0378">Hydrolase</keyword>
<keyword evidence="1" id="KW-0732">Signal</keyword>
<accession>A0A137RKE3</accession>
<sequence length="325" mass="36224">MKIINIALLALIVAFSSCNSGGKKDKSLVPNSVGNINALQIITPNDLWNGIVGEAIRNNFAAPTDGLPQDEPLFSMNQMSPESFTGFARSNRLFLYVVLSDEDKVSITTDEYAKPQAGAIIKATSEEKLVELINKNAPQIIEKFQASEIKERQRRTAISLMKTDSLKKAMGVTMQIPSAYRIAKATDSFFWMRKDLKDGTTNILVYQVPLSMIDNDSTAVGDIIKIRDSVGSKLLPVEDDGQFVTEDAYAPYLFTTKIDGKFAYETKGTWEVKDDWMGGPFVNYAVRDEKNNRYLILEGFTYAPAVSKRDLQFELESILKSAKIE</sequence>
<dbReference type="RefSeq" id="WP_045080397.1">
    <property type="nucleotide sequence ID" value="NZ_JRWG01000002.1"/>
</dbReference>
<evidence type="ECO:0000256" key="1">
    <source>
        <dbReference type="SAM" id="SignalP"/>
    </source>
</evidence>
<comment type="caution">
    <text evidence="2">The sequence shown here is derived from an EMBL/GenBank/DDBJ whole genome shotgun (WGS) entry which is preliminary data.</text>
</comment>
<name>A0A137RKE3_9FLAO</name>
<dbReference type="Proteomes" id="UP000070138">
    <property type="component" value="Unassembled WGS sequence"/>
</dbReference>
<reference evidence="3" key="1">
    <citation type="submission" date="2014-10" db="EMBL/GenBank/DDBJ databases">
        <title>Genome sequencing of Vitellibacter sp. D-24.</title>
        <authorList>
            <person name="Thevarajoo S."/>
            <person name="Selvaratnam C."/>
            <person name="Goh K.M."/>
            <person name="Chong C.S."/>
        </authorList>
    </citation>
    <scope>NUCLEOTIDE SEQUENCE [LARGE SCALE GENOMIC DNA]</scope>
    <source>
        <strain evidence="3">D-24</strain>
    </source>
</reference>
<evidence type="ECO:0000313" key="3">
    <source>
        <dbReference type="Proteomes" id="UP000070138"/>
    </source>
</evidence>
<dbReference type="GO" id="GO:0004519">
    <property type="term" value="F:endonuclease activity"/>
    <property type="evidence" value="ECO:0007669"/>
    <property type="project" value="UniProtKB-KW"/>
</dbReference>
<dbReference type="InterPro" id="IPR032286">
    <property type="entry name" value="DUF4837"/>
</dbReference>
<dbReference type="OrthoDB" id="1115230at2"/>
<organism evidence="2 3">
    <name type="scientific">Aequorivita aquimaris</name>
    <dbReference type="NCBI Taxonomy" id="1548749"/>
    <lineage>
        <taxon>Bacteria</taxon>
        <taxon>Pseudomonadati</taxon>
        <taxon>Bacteroidota</taxon>
        <taxon>Flavobacteriia</taxon>
        <taxon>Flavobacteriales</taxon>
        <taxon>Flavobacteriaceae</taxon>
        <taxon>Aequorivita</taxon>
    </lineage>
</organism>
<gene>
    <name evidence="2" type="ORF">LS48_04460</name>
</gene>
<dbReference type="Pfam" id="PF16125">
    <property type="entry name" value="DUF4837"/>
    <property type="match status" value="1"/>
</dbReference>
<reference evidence="2 3" key="2">
    <citation type="journal article" date="2016" name="Int. J. Syst. Evol. Microbiol.">
        <title>Vitellibacter aquimaris sp. nov., a marine bacterium isolated from seawater.</title>
        <authorList>
            <person name="Thevarajoo S."/>
            <person name="Selvaratnam C."/>
            <person name="Goh K.M."/>
            <person name="Hong K.W."/>
            <person name="Chan X.Y."/>
            <person name="Chan K.G."/>
            <person name="Chong C.S."/>
        </authorList>
    </citation>
    <scope>NUCLEOTIDE SEQUENCE [LARGE SCALE GENOMIC DNA]</scope>
    <source>
        <strain evidence="2 3">D-24</strain>
    </source>
</reference>
<proteinExistence type="predicted"/>
<evidence type="ECO:0000313" key="2">
    <source>
        <dbReference type="EMBL" id="KXO00647.1"/>
    </source>
</evidence>
<dbReference type="AlphaFoldDB" id="A0A137RKE3"/>
<protein>
    <submittedName>
        <fullName evidence="2">Group I intron homing endonuclease</fullName>
    </submittedName>
</protein>
<dbReference type="PROSITE" id="PS51257">
    <property type="entry name" value="PROKAR_LIPOPROTEIN"/>
    <property type="match status" value="1"/>
</dbReference>
<dbReference type="EMBL" id="JRWG01000002">
    <property type="protein sequence ID" value="KXO00647.1"/>
    <property type="molecule type" value="Genomic_DNA"/>
</dbReference>